<gene>
    <name evidence="3" type="primary">LOC116200461</name>
</gene>
<evidence type="ECO:0000313" key="2">
    <source>
        <dbReference type="Proteomes" id="UP000515151"/>
    </source>
</evidence>
<dbReference type="Proteomes" id="UP000515151">
    <property type="component" value="Chromosome 3"/>
</dbReference>
<dbReference type="PANTHER" id="PTHR48475:SF1">
    <property type="entry name" value="RNASE H TYPE-1 DOMAIN-CONTAINING PROTEIN"/>
    <property type="match status" value="1"/>
</dbReference>
<dbReference type="PANTHER" id="PTHR48475">
    <property type="entry name" value="RIBONUCLEASE H"/>
    <property type="match status" value="1"/>
</dbReference>
<dbReference type="InterPro" id="IPR041577">
    <property type="entry name" value="RT_RNaseH_2"/>
</dbReference>
<accession>A0A6P8CYK3</accession>
<dbReference type="RefSeq" id="XP_031387169.1">
    <property type="nucleotide sequence ID" value="XM_031531309.1"/>
</dbReference>
<proteinExistence type="predicted"/>
<dbReference type="Pfam" id="PF17919">
    <property type="entry name" value="RT_RNaseH_2"/>
    <property type="match status" value="1"/>
</dbReference>
<protein>
    <submittedName>
        <fullName evidence="3">Uncharacterized protein LOC116200461</fullName>
    </submittedName>
</protein>
<keyword evidence="2" id="KW-1185">Reference proteome</keyword>
<dbReference type="SUPFAM" id="SSF53098">
    <property type="entry name" value="Ribonuclease H-like"/>
    <property type="match status" value="1"/>
</dbReference>
<dbReference type="OrthoDB" id="101614at2759"/>
<dbReference type="InterPro" id="IPR036397">
    <property type="entry name" value="RNaseH_sf"/>
</dbReference>
<feature type="domain" description="RNase H type-1" evidence="1">
    <location>
        <begin position="180"/>
        <end position="312"/>
    </location>
</feature>
<reference evidence="2" key="1">
    <citation type="journal article" date="2020" name="Plant Biotechnol. J.">
        <title>The pomegranate (Punica granatum L.) draft genome dissects genetic divergence between soft- and hard-seeded cultivars.</title>
        <authorList>
            <person name="Luo X."/>
            <person name="Li H."/>
            <person name="Wu Z."/>
            <person name="Yao W."/>
            <person name="Zhao P."/>
            <person name="Cao D."/>
            <person name="Yu H."/>
            <person name="Li K."/>
            <person name="Poudel K."/>
            <person name="Zhao D."/>
            <person name="Zhang F."/>
            <person name="Xia X."/>
            <person name="Chen L."/>
            <person name="Wang Q."/>
            <person name="Jing D."/>
            <person name="Cao S."/>
        </authorList>
    </citation>
    <scope>NUCLEOTIDE SEQUENCE [LARGE SCALE GENOMIC DNA]</scope>
    <source>
        <strain evidence="2">cv. Tunisia</strain>
    </source>
</reference>
<dbReference type="GO" id="GO:0004523">
    <property type="term" value="F:RNA-DNA hybrid ribonuclease activity"/>
    <property type="evidence" value="ECO:0007669"/>
    <property type="project" value="InterPro"/>
</dbReference>
<dbReference type="InterPro" id="IPR012337">
    <property type="entry name" value="RNaseH-like_sf"/>
</dbReference>
<evidence type="ECO:0000313" key="3">
    <source>
        <dbReference type="RefSeq" id="XP_031387169.1"/>
    </source>
</evidence>
<dbReference type="PROSITE" id="PS50879">
    <property type="entry name" value="RNASE_H_1"/>
    <property type="match status" value="1"/>
</dbReference>
<organism evidence="2 3">
    <name type="scientific">Punica granatum</name>
    <name type="common">Pomegranate</name>
    <dbReference type="NCBI Taxonomy" id="22663"/>
    <lineage>
        <taxon>Eukaryota</taxon>
        <taxon>Viridiplantae</taxon>
        <taxon>Streptophyta</taxon>
        <taxon>Embryophyta</taxon>
        <taxon>Tracheophyta</taxon>
        <taxon>Spermatophyta</taxon>
        <taxon>Magnoliopsida</taxon>
        <taxon>eudicotyledons</taxon>
        <taxon>Gunneridae</taxon>
        <taxon>Pentapetalae</taxon>
        <taxon>rosids</taxon>
        <taxon>malvids</taxon>
        <taxon>Myrtales</taxon>
        <taxon>Lythraceae</taxon>
        <taxon>Punica</taxon>
    </lineage>
</organism>
<name>A0A6P8CYK3_PUNGR</name>
<dbReference type="CDD" id="cd09279">
    <property type="entry name" value="RNase_HI_like"/>
    <property type="match status" value="1"/>
</dbReference>
<evidence type="ECO:0000259" key="1">
    <source>
        <dbReference type="PROSITE" id="PS50879"/>
    </source>
</evidence>
<dbReference type="AlphaFoldDB" id="A0A6P8CYK3"/>
<dbReference type="InterPro" id="IPR002156">
    <property type="entry name" value="RNaseH_domain"/>
</dbReference>
<dbReference type="GO" id="GO:0003676">
    <property type="term" value="F:nucleic acid binding"/>
    <property type="evidence" value="ECO:0007669"/>
    <property type="project" value="InterPro"/>
</dbReference>
<dbReference type="Gene3D" id="3.30.420.10">
    <property type="entry name" value="Ribonuclease H-like superfamily/Ribonuclease H"/>
    <property type="match status" value="1"/>
</dbReference>
<dbReference type="Gene3D" id="3.10.20.370">
    <property type="match status" value="1"/>
</dbReference>
<dbReference type="InterPro" id="IPR043502">
    <property type="entry name" value="DNA/RNA_pol_sf"/>
</dbReference>
<dbReference type="Pfam" id="PF13456">
    <property type="entry name" value="RVT_3"/>
    <property type="match status" value="1"/>
</dbReference>
<reference evidence="3" key="2">
    <citation type="submission" date="2025-08" db="UniProtKB">
        <authorList>
            <consortium name="RefSeq"/>
        </authorList>
    </citation>
    <scope>IDENTIFICATION</scope>
    <source>
        <tissue evidence="3">Leaf</tissue>
    </source>
</reference>
<dbReference type="SUPFAM" id="SSF56672">
    <property type="entry name" value="DNA/RNA polymerases"/>
    <property type="match status" value="1"/>
</dbReference>
<sequence>MEWDHECQKAFDTIKAYIIQPPILVPPVPSQPLILYLTVRRQSLGCMLEQEDESTRTERAIYYLSRKFTEGESNYPEIAKMCCALVWVMQRLRQYTLYLTIRLLSKADPLRYLLDSPSSMRNIAKWRCQLTEYDIEYVPRTFVKGQAIADHLVEFPVDDDTPINTDFPDEGILQVDEAKEEPTWKMYFDGAVNSVGSGVGAVLISPDGRHYPVAAKVDFSCTNNVAEYEACILGLQAAIDFKVKELEVFGDSILTIFQTLGQWKTKDVKLVPYHEYLEELAKNFEKISFTYTPRTKNQFADTLATLASMASISEGNVVEPLEIEVAKRPAHCNAIEAPEAKLWYEDIKNFLQTGHYPPCADRRDRKTLRGLAMHYFLRGEILYRRSFDSTLIRCIDEHESRCLMEEVAHDVQLKHGYNEEKT</sequence>
<dbReference type="GeneID" id="116200461"/>